<evidence type="ECO:0000256" key="1">
    <source>
        <dbReference type="SAM" id="Phobius"/>
    </source>
</evidence>
<proteinExistence type="predicted"/>
<dbReference type="KEGG" id="jag:GJA_3660"/>
<dbReference type="EMBL" id="HG322949">
    <property type="protein sequence ID" value="CDG84275.1"/>
    <property type="molecule type" value="Genomic_DNA"/>
</dbReference>
<keyword evidence="1" id="KW-1133">Transmembrane helix</keyword>
<accession>W0V9I3</accession>
<gene>
    <name evidence="2" type="ORF">GJA_3660</name>
</gene>
<dbReference type="AlphaFoldDB" id="W0V9I3"/>
<dbReference type="PATRIC" id="fig|1349767.4.peg.250"/>
<dbReference type="STRING" id="1349767.GJA_3660"/>
<dbReference type="OrthoDB" id="8696199at2"/>
<sequence length="607" mass="64189">MNQLPLLDIDATSTPALPGLDATGPAAPAVNPDQPRAIAVLDKVRKLVQDKTRFAPEDIQAIAETDTLQDYTLLASYSLEAHFESRVINGFFDRGAADRSCDYAEEVEAAARALSKPRLLLAANSMESHLRALDTPHDEIQAGLYLPHAGKHWHLDTCGGCGGDGSSTCHHCRGRKSETCDACQGGRSVLCSAYNCCGTGKINCPACGGSGQAHESASEYVTEQVPVVTYQNGSAHTTYRKESRMVHGTRQVHCHSCSHGKITCHTCSGSGNIHCVTCNASGNITCRTCSGRGDITCGPCKGSGKRGTAAWVDVYATPAYSVALPEQADDDSRAIVDKHDPHAIAALSQSLTLGKIALDDPAFPQRIDARYQGKLRIVRLQASCNGASHHIVAYGADLRWLSLDDIVEKLLQGDLQALGNALNHSADGGFFASDIDRLLLPLRDVAASELNGEVIESVLDGVAAHAHPDVVSPEYAQQLRSCMLGALRHIYTRLAKQFWWKNALAALAVALLAFLFSGALPAAVAGVLAAGAGLPVFGRRVRGVLTGALGSRRQVDRAIAIAGKGKRNRLAHALVLGPAIAAVLAAGHLLPERGPFAPAKAATNIIR</sequence>
<dbReference type="HOGENOM" id="CLU_449622_0_0_4"/>
<protein>
    <submittedName>
        <fullName evidence="2">Uncharacterized domain protein</fullName>
    </submittedName>
</protein>
<keyword evidence="3" id="KW-1185">Reference proteome</keyword>
<dbReference type="Proteomes" id="UP000027604">
    <property type="component" value="Chromosome I"/>
</dbReference>
<name>W0V9I3_9BURK</name>
<feature type="transmembrane region" description="Helical" evidence="1">
    <location>
        <begin position="570"/>
        <end position="590"/>
    </location>
</feature>
<evidence type="ECO:0000313" key="2">
    <source>
        <dbReference type="EMBL" id="CDG84275.1"/>
    </source>
</evidence>
<keyword evidence="1" id="KW-0472">Membrane</keyword>
<dbReference type="eggNOG" id="COG1107">
    <property type="taxonomic scope" value="Bacteria"/>
</dbReference>
<dbReference type="RefSeq" id="WP_038494440.1">
    <property type="nucleotide sequence ID" value="NZ_BCTH01000089.1"/>
</dbReference>
<reference evidence="2 3" key="1">
    <citation type="journal article" date="2015" name="Genome Announc.">
        <title>Genome Sequence of Mushroom Soft-Rot Pathogen Janthinobacterium agaricidamnosum.</title>
        <authorList>
            <person name="Graupner K."/>
            <person name="Lackner G."/>
            <person name="Hertweck C."/>
        </authorList>
    </citation>
    <scope>NUCLEOTIDE SEQUENCE [LARGE SCALE GENOMIC DNA]</scope>
    <source>
        <strain evidence="3">NBRC 102515 / DSM 9628</strain>
    </source>
</reference>
<evidence type="ECO:0000313" key="3">
    <source>
        <dbReference type="Proteomes" id="UP000027604"/>
    </source>
</evidence>
<organism evidence="2 3">
    <name type="scientific">Janthinobacterium agaricidamnosum NBRC 102515 = DSM 9628</name>
    <dbReference type="NCBI Taxonomy" id="1349767"/>
    <lineage>
        <taxon>Bacteria</taxon>
        <taxon>Pseudomonadati</taxon>
        <taxon>Pseudomonadota</taxon>
        <taxon>Betaproteobacteria</taxon>
        <taxon>Burkholderiales</taxon>
        <taxon>Oxalobacteraceae</taxon>
        <taxon>Janthinobacterium</taxon>
    </lineage>
</organism>
<feature type="transmembrane region" description="Helical" evidence="1">
    <location>
        <begin position="503"/>
        <end position="532"/>
    </location>
</feature>
<keyword evidence="1" id="KW-0812">Transmembrane</keyword>